<protein>
    <recommendedName>
        <fullName evidence="4">WxL domain-containing protein</fullName>
    </recommendedName>
</protein>
<accession>A0A268S656</accession>
<reference evidence="2 3" key="1">
    <citation type="submission" date="2017-07" db="EMBL/GenBank/DDBJ databases">
        <title>Isolation and whole genome analysis of endospore-forming bacteria from heroin.</title>
        <authorList>
            <person name="Kalinowski J."/>
            <person name="Ahrens B."/>
            <person name="Al-Dilaimi A."/>
            <person name="Winkler A."/>
            <person name="Wibberg D."/>
            <person name="Schleenbecker U."/>
            <person name="Ruckert C."/>
            <person name="Wolfel R."/>
            <person name="Grass G."/>
        </authorList>
    </citation>
    <scope>NUCLEOTIDE SEQUENCE [LARGE SCALE GENOMIC DNA]</scope>
    <source>
        <strain evidence="2 3">7523-2</strain>
    </source>
</reference>
<evidence type="ECO:0000313" key="3">
    <source>
        <dbReference type="Proteomes" id="UP000216133"/>
    </source>
</evidence>
<evidence type="ECO:0000313" key="2">
    <source>
        <dbReference type="EMBL" id="PAF27406.1"/>
    </source>
</evidence>
<name>A0A268S656_SHOCL</name>
<evidence type="ECO:0008006" key="4">
    <source>
        <dbReference type="Google" id="ProtNLM"/>
    </source>
</evidence>
<organism evidence="2 3">
    <name type="scientific">Shouchella clausii</name>
    <name type="common">Alkalihalobacillus clausii</name>
    <dbReference type="NCBI Taxonomy" id="79880"/>
    <lineage>
        <taxon>Bacteria</taxon>
        <taxon>Bacillati</taxon>
        <taxon>Bacillota</taxon>
        <taxon>Bacilli</taxon>
        <taxon>Bacillales</taxon>
        <taxon>Bacillaceae</taxon>
        <taxon>Shouchella</taxon>
    </lineage>
</organism>
<sequence>MNKWRKRVLLPTLFAFGVMVASEPMYANTGEDGGVEHHELFDFEAVINHHEIEAGTAPFDKDDKPGNSSGNDNFIVRTWDTITYPVKITMNSKTGEALRNIDIQLSGTLDGGMAEDRVNAKFAVGNKEDYEKKEVAFVQNYTIEQTGNSIMVPVTINVLGARHGVELTPDIKVQVMSVDGQDISADNVVTHFDTLPPVKTSAKVSVKPFINGHWAGIGSMYYPYARMTGSNDDYERLYYFGVAWGIDRLPGKSDIRGATFPDPEGKLHYTVELDGDVYWDVGEKRGQREKLDFTGRDTPLQLFDHRSANRTREAVGSKNTMKDGEPYRFDHSHAVHVPNSSFSALDSETIEKEKHNSVRDSGTWEVSKPDIGRNMVRYEGTNTGFKIGSTFPTLSSFHSPSDTGINDDFGVNDKLFASRTFILFSSNEYRLGAKNNKTNPHHNNVTYRAKVTLVGYTDENGKYEAINKGHTRSFTERNNLEGLSAQTDFISNPGKEQLGTSRSGWASVSKGDASTIVGGDVFLRSRLWTDVNLYGGHEGVYRWNTDAFELTEEYAKEAERSIYHAGYWNISLDRVRNNKDKQFVQYGVPKFKDNSFKSFTAKGIDDYDWYDTFKEARQKGEVGALKNDVRTAIGPKRTSDPEMPLRVKHENIGIGSETKNGTPNITVTNFYVYPDENREQRVDISSNRSYGNPAKWNKDGEMEQIQTPSGSTVNFETLAVVPAEVSTNISAEKDSYYNSETIKWIAENGIVLPRNSGLPDGADGGVRIEHTLPKGLDYKIGSGKIGNIKTDPIVTETKNGEKVLTWELLISDQKLTLDDIEFETTINPFALSTSGVSSRVEIKGVIHSELDRRPEHRRTSKGSTSILKVGMVGIYQSINEMYGDLDSEFTLRLSPYTTIEDEQGVKGLTVIPLSGDSIGSKYSGSAVIKDIKTSVKRLDKDKDVVVYLNKKPIYSDRPHEIDPTKDGWVKYTGGKSQLDGAVSLLFHIDGKLTNQDEIAIDVTIKTDGNKFGDEYFSETVINSDTNYRLSPLSNRVRYMIRADLELSLERVQIYTNPHDQGLPVYVRVAQHVQDIERVKNSNVTLAIYDTESGKKVAEKKYKQNELKVENELHIPAKMLEKADVANYEVRIEGIDPTHVWVHPDGAALDTDGHTSIQGTLTEEDVEDDGDEHRLNFEGVIMTERERGREMVTYNETIEFSWTGKTRVKSGYGFEYNSVLSYTNDRMADIAKRFDQVNYSTDASVALDHRLVDSTLAYYDQGAGYKNNDRVSIALDRDAPSNGQEEDVRVSLYELPQVYLEQGTGYTYTGTQKENGEIKGDALEAGNRLYVPVWIDDTGKYDASFVTDEPLGSHRMSLDVNRLIDVYAYMFNHTDSRTPDDDELLVHPMVQNDIPENWGTDE</sequence>
<evidence type="ECO:0000256" key="1">
    <source>
        <dbReference type="SAM" id="SignalP"/>
    </source>
</evidence>
<feature type="chain" id="PRO_5012063101" description="WxL domain-containing protein" evidence="1">
    <location>
        <begin position="28"/>
        <end position="1401"/>
    </location>
</feature>
<comment type="caution">
    <text evidence="2">The sequence shown here is derived from an EMBL/GenBank/DDBJ whole genome shotgun (WGS) entry which is preliminary data.</text>
</comment>
<gene>
    <name evidence="2" type="ORF">CHH61_03545</name>
</gene>
<proteinExistence type="predicted"/>
<dbReference type="Proteomes" id="UP000216133">
    <property type="component" value="Unassembled WGS sequence"/>
</dbReference>
<dbReference type="EMBL" id="NPBS01000014">
    <property type="protein sequence ID" value="PAF27406.1"/>
    <property type="molecule type" value="Genomic_DNA"/>
</dbReference>
<keyword evidence="1" id="KW-0732">Signal</keyword>
<feature type="signal peptide" evidence="1">
    <location>
        <begin position="1"/>
        <end position="27"/>
    </location>
</feature>
<dbReference type="RefSeq" id="WP_095327817.1">
    <property type="nucleotide sequence ID" value="NZ_NPBS01000014.1"/>
</dbReference>